<keyword evidence="2" id="KW-0378">Hydrolase</keyword>
<evidence type="ECO:0000259" key="3">
    <source>
        <dbReference type="Pfam" id="PF00557"/>
    </source>
</evidence>
<dbReference type="eggNOG" id="COG0006">
    <property type="taxonomic scope" value="Bacteria"/>
</dbReference>
<dbReference type="Gene3D" id="3.40.350.10">
    <property type="entry name" value="Creatinase/prolidase N-terminal domain"/>
    <property type="match status" value="1"/>
</dbReference>
<dbReference type="InterPro" id="IPR001131">
    <property type="entry name" value="Peptidase_M24B_aminopep-P_CS"/>
</dbReference>
<dbReference type="RefSeq" id="WP_034625731.1">
    <property type="nucleotide sequence ID" value="NZ_JRJU01000002.1"/>
</dbReference>
<dbReference type="InterPro" id="IPR036005">
    <property type="entry name" value="Creatinase/aminopeptidase-like"/>
</dbReference>
<dbReference type="EMBL" id="JRJU01000002">
    <property type="protein sequence ID" value="KHF41618.1"/>
    <property type="molecule type" value="Genomic_DNA"/>
</dbReference>
<dbReference type="STRING" id="333138.LQ50_02630"/>
<dbReference type="InterPro" id="IPR050659">
    <property type="entry name" value="Peptidase_M24B"/>
</dbReference>
<feature type="domain" description="Creatinase N-terminal" evidence="4">
    <location>
        <begin position="6"/>
        <end position="130"/>
    </location>
</feature>
<evidence type="ECO:0000259" key="4">
    <source>
        <dbReference type="Pfam" id="PF01321"/>
    </source>
</evidence>
<dbReference type="CDD" id="cd01092">
    <property type="entry name" value="APP-like"/>
    <property type="match status" value="1"/>
</dbReference>
<dbReference type="InterPro" id="IPR029149">
    <property type="entry name" value="Creatin/AminoP/Spt16_N"/>
</dbReference>
<evidence type="ECO:0000256" key="2">
    <source>
        <dbReference type="ARBA" id="ARBA00022801"/>
    </source>
</evidence>
<gene>
    <name evidence="5" type="ORF">LQ50_02630</name>
</gene>
<proteinExistence type="predicted"/>
<comment type="caution">
    <text evidence="5">The sequence shown here is derived from an EMBL/GenBank/DDBJ whole genome shotgun (WGS) entry which is preliminary data.</text>
</comment>
<evidence type="ECO:0000256" key="1">
    <source>
        <dbReference type="ARBA" id="ARBA00022723"/>
    </source>
</evidence>
<evidence type="ECO:0000313" key="5">
    <source>
        <dbReference type="EMBL" id="KHF41618.1"/>
    </source>
</evidence>
<dbReference type="PANTHER" id="PTHR46112:SF3">
    <property type="entry name" value="AMINOPEPTIDASE YPDF"/>
    <property type="match status" value="1"/>
</dbReference>
<organism evidence="5 6">
    <name type="scientific">Halalkalibacter okhensis</name>
    <dbReference type="NCBI Taxonomy" id="333138"/>
    <lineage>
        <taxon>Bacteria</taxon>
        <taxon>Bacillati</taxon>
        <taxon>Bacillota</taxon>
        <taxon>Bacilli</taxon>
        <taxon>Bacillales</taxon>
        <taxon>Bacillaceae</taxon>
        <taxon>Halalkalibacter</taxon>
    </lineage>
</organism>
<accession>A0A0B0IG89</accession>
<name>A0A0B0IG89_9BACI</name>
<dbReference type="SUPFAM" id="SSF53092">
    <property type="entry name" value="Creatinase/prolidase N-terminal domain"/>
    <property type="match status" value="1"/>
</dbReference>
<dbReference type="Proteomes" id="UP000030832">
    <property type="component" value="Unassembled WGS sequence"/>
</dbReference>
<dbReference type="SUPFAM" id="SSF55920">
    <property type="entry name" value="Creatinase/aminopeptidase"/>
    <property type="match status" value="1"/>
</dbReference>
<reference evidence="5 6" key="1">
    <citation type="submission" date="2014-09" db="EMBL/GenBank/DDBJ databases">
        <title>Genome sequencing and annotation of Bacillus Okhensis strain Kh10-101T.</title>
        <authorList>
            <person name="Prakash J.S."/>
        </authorList>
    </citation>
    <scope>NUCLEOTIDE SEQUENCE [LARGE SCALE GENOMIC DNA]</scope>
    <source>
        <strain evidence="6">Kh10-101T</strain>
    </source>
</reference>
<dbReference type="OrthoDB" id="9806388at2"/>
<evidence type="ECO:0000313" key="6">
    <source>
        <dbReference type="Proteomes" id="UP000030832"/>
    </source>
</evidence>
<dbReference type="InterPro" id="IPR000994">
    <property type="entry name" value="Pept_M24"/>
</dbReference>
<dbReference type="Pfam" id="PF00557">
    <property type="entry name" value="Peptidase_M24"/>
    <property type="match status" value="1"/>
</dbReference>
<protein>
    <recommendedName>
        <fullName evidence="7">Xaa-Pro dipeptidase</fullName>
    </recommendedName>
</protein>
<dbReference type="Pfam" id="PF01321">
    <property type="entry name" value="Creatinase_N"/>
    <property type="match status" value="1"/>
</dbReference>
<dbReference type="AlphaFoldDB" id="A0A0B0IG89"/>
<dbReference type="GO" id="GO:0046872">
    <property type="term" value="F:metal ion binding"/>
    <property type="evidence" value="ECO:0007669"/>
    <property type="project" value="UniProtKB-KW"/>
</dbReference>
<evidence type="ECO:0008006" key="7">
    <source>
        <dbReference type="Google" id="ProtNLM"/>
    </source>
</evidence>
<dbReference type="PRINTS" id="PR00599">
    <property type="entry name" value="MAPEPTIDASE"/>
</dbReference>
<keyword evidence="1" id="KW-0479">Metal-binding</keyword>
<dbReference type="PANTHER" id="PTHR46112">
    <property type="entry name" value="AMINOPEPTIDASE"/>
    <property type="match status" value="1"/>
</dbReference>
<sequence>MFIQNRIDKLRMEMSKENLDVVLIVSAENRRYFSNFTGTSGALLISENEMILLTDFRYVQQAKEEAPMFEVIQHIGVLSESVGAHLTKMRVNEAGIEDSLSIGFLRDIKKKASSLSIVSIDEAVGNIRKIKDASEIEKIKKGVAICDLAFKHILTFIKPGLTEKEIGLELEYIMKKNGAEGIKANHVIASGERSSLPHGAATNRVVQIGEFVKMDIGAIVEGYYSDFTRTVVIGEPTEKQKDIYSIVKHAQLEALKHIGPGKVCSELDEVARSIIREAGYGDNFGHSLGHALGLQIHEKPVMRSTDKTVLEPGMVITVEPGIYLPGWGGVRIEDLLIITEEGYENATKSTKELQIINAN</sequence>
<dbReference type="GO" id="GO:0008235">
    <property type="term" value="F:metalloexopeptidase activity"/>
    <property type="evidence" value="ECO:0007669"/>
    <property type="project" value="UniProtKB-ARBA"/>
</dbReference>
<dbReference type="GO" id="GO:0004177">
    <property type="term" value="F:aminopeptidase activity"/>
    <property type="evidence" value="ECO:0007669"/>
    <property type="project" value="UniProtKB-ARBA"/>
</dbReference>
<keyword evidence="6" id="KW-1185">Reference proteome</keyword>
<dbReference type="InterPro" id="IPR001714">
    <property type="entry name" value="Pept_M24_MAP"/>
</dbReference>
<dbReference type="PROSITE" id="PS00491">
    <property type="entry name" value="PROLINE_PEPTIDASE"/>
    <property type="match status" value="1"/>
</dbReference>
<dbReference type="Gene3D" id="3.90.230.10">
    <property type="entry name" value="Creatinase/methionine aminopeptidase superfamily"/>
    <property type="match status" value="1"/>
</dbReference>
<feature type="domain" description="Peptidase M24" evidence="3">
    <location>
        <begin position="137"/>
        <end position="340"/>
    </location>
</feature>
<dbReference type="InterPro" id="IPR000587">
    <property type="entry name" value="Creatinase_N"/>
</dbReference>